<proteinExistence type="predicted"/>
<dbReference type="AlphaFoldDB" id="A0A504JDY5"/>
<accession>A0A504JDY5</accession>
<keyword evidence="2" id="KW-1185">Reference proteome</keyword>
<comment type="caution">
    <text evidence="1">The sequence shown here is derived from an EMBL/GenBank/DDBJ whole genome shotgun (WGS) entry which is preliminary data.</text>
</comment>
<evidence type="ECO:0000313" key="1">
    <source>
        <dbReference type="EMBL" id="TPN85813.1"/>
    </source>
</evidence>
<evidence type="ECO:0000313" key="2">
    <source>
        <dbReference type="Proteomes" id="UP000315540"/>
    </source>
</evidence>
<dbReference type="RefSeq" id="WP_140592787.1">
    <property type="nucleotide sequence ID" value="NZ_VFWZ01000003.1"/>
</dbReference>
<sequence>MKKVKFQRFLETNKIKKTALPKPLQDKIDIFWQLHELQDAIQDADRQDLLDQIKELDYEILGNIEEQYEDQLENNDRIQELVKSPFLKPEMKKKLKSKVSTNETIVQELFDMGRIENIGRSELREMGWKGEVKNYQEVGRFIVKRSAFWFYLYSIYKKK</sequence>
<dbReference type="OrthoDB" id="1163652at2"/>
<reference evidence="1 2" key="1">
    <citation type="submission" date="2019-06" db="EMBL/GenBank/DDBJ databases">
        <authorList>
            <person name="Meng X."/>
        </authorList>
    </citation>
    <scope>NUCLEOTIDE SEQUENCE [LARGE SCALE GENOMIC DNA]</scope>
    <source>
        <strain evidence="1 2">M625</strain>
    </source>
</reference>
<gene>
    <name evidence="1" type="ORF">FHK87_11025</name>
</gene>
<protein>
    <submittedName>
        <fullName evidence="1">Uncharacterized protein</fullName>
    </submittedName>
</protein>
<dbReference type="Proteomes" id="UP000315540">
    <property type="component" value="Unassembled WGS sequence"/>
</dbReference>
<organism evidence="1 2">
    <name type="scientific">Aquimarina algicola</name>
    <dbReference type="NCBI Taxonomy" id="2589995"/>
    <lineage>
        <taxon>Bacteria</taxon>
        <taxon>Pseudomonadati</taxon>
        <taxon>Bacteroidota</taxon>
        <taxon>Flavobacteriia</taxon>
        <taxon>Flavobacteriales</taxon>
        <taxon>Flavobacteriaceae</taxon>
        <taxon>Aquimarina</taxon>
    </lineage>
</organism>
<dbReference type="EMBL" id="VFWZ01000003">
    <property type="protein sequence ID" value="TPN85813.1"/>
    <property type="molecule type" value="Genomic_DNA"/>
</dbReference>
<name>A0A504JDY5_9FLAO</name>